<evidence type="ECO:0000256" key="2">
    <source>
        <dbReference type="ARBA" id="ARBA00004922"/>
    </source>
</evidence>
<feature type="transmembrane region" description="Helical" evidence="11">
    <location>
        <begin position="72"/>
        <end position="89"/>
    </location>
</feature>
<keyword evidence="5 8" id="KW-1015">Disulfide bond</keyword>
<protein>
    <recommendedName>
        <fullName evidence="9">alpha-1,2-Mannosidase</fullName>
        <ecNumber evidence="9">3.2.1.-</ecNumber>
    </recommendedName>
</protein>
<feature type="region of interest" description="Disordered" evidence="10">
    <location>
        <begin position="96"/>
        <end position="127"/>
    </location>
</feature>
<feature type="compositionally biased region" description="Basic and acidic residues" evidence="10">
    <location>
        <begin position="706"/>
        <end position="727"/>
    </location>
</feature>
<feature type="disulfide bond" evidence="8">
    <location>
        <begin position="478"/>
        <end position="507"/>
    </location>
</feature>
<keyword evidence="4 9" id="KW-0378">Hydrolase</keyword>
<dbReference type="GO" id="GO:0036503">
    <property type="term" value="P:ERAD pathway"/>
    <property type="evidence" value="ECO:0007669"/>
    <property type="project" value="UniProtKB-ARBA"/>
</dbReference>
<dbReference type="RefSeq" id="XP_006696380.1">
    <property type="nucleotide sequence ID" value="XM_006696317.1"/>
</dbReference>
<comment type="similarity">
    <text evidence="3 9">Belongs to the glycosyl hydrolase 47 family.</text>
</comment>
<evidence type="ECO:0000256" key="5">
    <source>
        <dbReference type="ARBA" id="ARBA00023157"/>
    </source>
</evidence>
<dbReference type="Gene3D" id="1.50.10.10">
    <property type="match status" value="1"/>
</dbReference>
<evidence type="ECO:0000256" key="1">
    <source>
        <dbReference type="ARBA" id="ARBA00001913"/>
    </source>
</evidence>
<dbReference type="GO" id="GO:0004571">
    <property type="term" value="F:mannosyl-oligosaccharide 1,2-alpha-mannosidase activity"/>
    <property type="evidence" value="ECO:0007669"/>
    <property type="project" value="InterPro"/>
</dbReference>
<dbReference type="GO" id="GO:0016020">
    <property type="term" value="C:membrane"/>
    <property type="evidence" value="ECO:0007669"/>
    <property type="project" value="InterPro"/>
</dbReference>
<organism evidence="13">
    <name type="scientific">Chaetomium thermophilum (strain DSM 1495 / CBS 144.50 / IMI 039719)</name>
    <name type="common">Thermochaetoides thermophila</name>
    <dbReference type="NCBI Taxonomy" id="759272"/>
    <lineage>
        <taxon>Eukaryota</taxon>
        <taxon>Fungi</taxon>
        <taxon>Dikarya</taxon>
        <taxon>Ascomycota</taxon>
        <taxon>Pezizomycotina</taxon>
        <taxon>Sordariomycetes</taxon>
        <taxon>Sordariomycetidae</taxon>
        <taxon>Sordariales</taxon>
        <taxon>Chaetomiaceae</taxon>
        <taxon>Thermochaetoides</taxon>
    </lineage>
</organism>
<feature type="compositionally biased region" description="Acidic residues" evidence="10">
    <location>
        <begin position="538"/>
        <end position="547"/>
    </location>
</feature>
<dbReference type="PANTHER" id="PTHR11742:SF89">
    <property type="entry name" value="ALPHA-1,2-MANNOSIDASE"/>
    <property type="match status" value="1"/>
</dbReference>
<feature type="active site" evidence="6">
    <location>
        <position position="396"/>
    </location>
</feature>
<dbReference type="GO" id="GO:0005783">
    <property type="term" value="C:endoplasmic reticulum"/>
    <property type="evidence" value="ECO:0007669"/>
    <property type="project" value="TreeGrafter"/>
</dbReference>
<dbReference type="HOGENOM" id="CLU_003818_0_0_1"/>
<dbReference type="UniPathway" id="UPA00378"/>
<dbReference type="GeneID" id="18260102"/>
<name>G0SF33_CHATD</name>
<dbReference type="InterPro" id="IPR050749">
    <property type="entry name" value="Glycosyl_Hydrolase_47"/>
</dbReference>
<dbReference type="OMA" id="CAWAYEA"/>
<dbReference type="GO" id="GO:0005509">
    <property type="term" value="F:calcium ion binding"/>
    <property type="evidence" value="ECO:0007669"/>
    <property type="project" value="InterPro"/>
</dbReference>
<sequence>MRKLGSPRQDPSAPKHYFIGRSASRARHVKRHDQPHLNALTAAIILFNSISTAAPQWAGFSPMAIFPARRRFVRLALTTVLFLTVYLFFAQPPALHPPPPPPPRGHHHSQEKNHAGAPEKPAYKPTSFDWASRPVAHPLDDSEIGRLPEGEPLALPQIQHAFTTTELTASHNETQRKRREEVRDAARRAWNAYKKHAFGRDELTPLTLSSRDTYAGWGATLVDSLDTLWIMGLKDEFYEAVGMVGKIDWNKPRSNICSLFETNIRFLGGLLSAYDLSGEEVLLRKAKELGDMLLAGFDTSTHMPTNSFDISLARKGRLVPSFSESLAAAGSLSLEFTRLSQLTGDNRYYAAVNHVTRALARAQEKTALPGLWPVFIDLRSPLLTAGNTFSLGASADSAYEYLSKMYILLGGRGDVYEKLHVDAMQAAARYLLFRPMPPPPGKGSSSDSIPLEEVLFTGTAYVSGHTYTLRPEVQHLGCFAGGMFALGGRLFSLPGHVQIGKQIALGCAWAYSRFPTGIMPEVSLLAPCDGAGMSKTVDDDDDDDDDNGAVSKKKNVTSPEDVPKCEWNQAKWEKLLRQQGSSADKDDELRLPKPWTSVKDPQYLLRPEAVESLFILWRVTGDAAMLDRAWEMWQSVKDATEVKDNGAFAAIRDVRIRRGEWQDSMESFWIAETLKYFFLAFSDPDVISLDDYVFNTEAHPFRIPKPRREDGPVKGFENRDRGQETHQQHQQQQHQQQQQQQVM</sequence>
<comment type="pathway">
    <text evidence="2">Protein modification; protein glycosylation.</text>
</comment>
<feature type="compositionally biased region" description="Low complexity" evidence="10">
    <location>
        <begin position="728"/>
        <end position="743"/>
    </location>
</feature>
<dbReference type="InterPro" id="IPR036026">
    <property type="entry name" value="Seven-hairpin_glycosidases"/>
</dbReference>
<dbReference type="eggNOG" id="KOG2431">
    <property type="taxonomic scope" value="Eukaryota"/>
</dbReference>
<evidence type="ECO:0000256" key="6">
    <source>
        <dbReference type="PIRSR" id="PIRSR601382-1"/>
    </source>
</evidence>
<gene>
    <name evidence="12" type="ORF">CTHT_0060640</name>
</gene>
<feature type="region of interest" description="Disordered" evidence="10">
    <location>
        <begin position="535"/>
        <end position="562"/>
    </location>
</feature>
<evidence type="ECO:0000313" key="12">
    <source>
        <dbReference type="EMBL" id="EGS18049.1"/>
    </source>
</evidence>
<evidence type="ECO:0000313" key="13">
    <source>
        <dbReference type="Proteomes" id="UP000008066"/>
    </source>
</evidence>
<dbReference type="InterPro" id="IPR012341">
    <property type="entry name" value="6hp_glycosidase-like_sf"/>
</dbReference>
<feature type="active site" evidence="6">
    <location>
        <position position="608"/>
    </location>
</feature>
<dbReference type="EC" id="3.2.1.-" evidence="9"/>
<dbReference type="Proteomes" id="UP000008066">
    <property type="component" value="Unassembled WGS sequence"/>
</dbReference>
<dbReference type="EMBL" id="GL988046">
    <property type="protein sequence ID" value="EGS18049.1"/>
    <property type="molecule type" value="Genomic_DNA"/>
</dbReference>
<dbReference type="Pfam" id="PF01532">
    <property type="entry name" value="Glyco_hydro_47"/>
    <property type="match status" value="1"/>
</dbReference>
<dbReference type="PANTHER" id="PTHR11742">
    <property type="entry name" value="MANNOSYL-OLIGOSACCHARIDE ALPHA-1,2-MANNOSIDASE-RELATED"/>
    <property type="match status" value="1"/>
</dbReference>
<evidence type="ECO:0000256" key="3">
    <source>
        <dbReference type="ARBA" id="ARBA00007658"/>
    </source>
</evidence>
<evidence type="ECO:0000256" key="9">
    <source>
        <dbReference type="RuleBase" id="RU361193"/>
    </source>
</evidence>
<evidence type="ECO:0000256" key="4">
    <source>
        <dbReference type="ARBA" id="ARBA00022801"/>
    </source>
</evidence>
<evidence type="ECO:0000256" key="8">
    <source>
        <dbReference type="PIRSR" id="PIRSR601382-3"/>
    </source>
</evidence>
<dbReference type="SUPFAM" id="SSF48225">
    <property type="entry name" value="Seven-hairpin glycosidases"/>
    <property type="match status" value="1"/>
</dbReference>
<evidence type="ECO:0000256" key="7">
    <source>
        <dbReference type="PIRSR" id="PIRSR601382-2"/>
    </source>
</evidence>
<keyword evidence="11" id="KW-0812">Transmembrane</keyword>
<feature type="region of interest" description="Disordered" evidence="10">
    <location>
        <begin position="703"/>
        <end position="743"/>
    </location>
</feature>
<keyword evidence="13" id="KW-1185">Reference proteome</keyword>
<proteinExistence type="inferred from homology"/>
<keyword evidence="11" id="KW-0472">Membrane</keyword>
<keyword evidence="11" id="KW-1133">Transmembrane helix</keyword>
<accession>G0SF33</accession>
<keyword evidence="9" id="KW-0326">Glycosidase</keyword>
<reference evidence="12 13" key="1">
    <citation type="journal article" date="2011" name="Cell">
        <title>Insight into structure and assembly of the nuclear pore complex by utilizing the genome of a eukaryotic thermophile.</title>
        <authorList>
            <person name="Amlacher S."/>
            <person name="Sarges P."/>
            <person name="Flemming D."/>
            <person name="van Noort V."/>
            <person name="Kunze R."/>
            <person name="Devos D.P."/>
            <person name="Arumugam M."/>
            <person name="Bork P."/>
            <person name="Hurt E."/>
        </authorList>
    </citation>
    <scope>NUCLEOTIDE SEQUENCE [LARGE SCALE GENOMIC DNA]</scope>
    <source>
        <strain evidence="13">DSM 1495 / CBS 144.50 / IMI 039719</strain>
    </source>
</reference>
<dbReference type="AlphaFoldDB" id="G0SF33"/>
<dbReference type="KEGG" id="cthr:CTHT_0060640"/>
<feature type="binding site" evidence="7">
    <location>
        <position position="696"/>
    </location>
    <ligand>
        <name>Ca(2+)</name>
        <dbReference type="ChEBI" id="CHEBI:29108"/>
    </ligand>
</feature>
<feature type="active site" description="Proton donor" evidence="6">
    <location>
        <position position="261"/>
    </location>
</feature>
<dbReference type="GO" id="GO:0005975">
    <property type="term" value="P:carbohydrate metabolic process"/>
    <property type="evidence" value="ECO:0007669"/>
    <property type="project" value="InterPro"/>
</dbReference>
<keyword evidence="7" id="KW-0479">Metal-binding</keyword>
<dbReference type="PRINTS" id="PR00747">
    <property type="entry name" value="GLYHDRLASE47"/>
</dbReference>
<comment type="cofactor">
    <cofactor evidence="1 7">
        <name>Ca(2+)</name>
        <dbReference type="ChEBI" id="CHEBI:29108"/>
    </cofactor>
</comment>
<feature type="active site" description="Proton donor" evidence="6">
    <location>
        <position position="521"/>
    </location>
</feature>
<dbReference type="OrthoDB" id="8118055at2759"/>
<evidence type="ECO:0000256" key="11">
    <source>
        <dbReference type="SAM" id="Phobius"/>
    </source>
</evidence>
<evidence type="ECO:0000256" key="10">
    <source>
        <dbReference type="SAM" id="MobiDB-lite"/>
    </source>
</evidence>
<dbReference type="STRING" id="759272.G0SF33"/>
<dbReference type="InterPro" id="IPR001382">
    <property type="entry name" value="Glyco_hydro_47"/>
</dbReference>
<keyword evidence="7" id="KW-0106">Calcium</keyword>